<comment type="caution">
    <text evidence="3">The sequence shown here is derived from an EMBL/GenBank/DDBJ whole genome shotgun (WGS) entry which is preliminary data.</text>
</comment>
<evidence type="ECO:0000313" key="3">
    <source>
        <dbReference type="EMBL" id="KAG4422008.1"/>
    </source>
</evidence>
<feature type="region of interest" description="Disordered" evidence="1">
    <location>
        <begin position="56"/>
        <end position="93"/>
    </location>
</feature>
<feature type="compositionally biased region" description="Basic and acidic residues" evidence="1">
    <location>
        <begin position="380"/>
        <end position="394"/>
    </location>
</feature>
<dbReference type="OrthoDB" id="5521299at2759"/>
<dbReference type="Pfam" id="PF20263">
    <property type="entry name" value="LYRM2-like"/>
    <property type="match status" value="1"/>
</dbReference>
<feature type="domain" description="LYR motif-containing protein Cup1-like N-terminal" evidence="2">
    <location>
        <begin position="25"/>
        <end position="122"/>
    </location>
</feature>
<proteinExistence type="predicted"/>
<evidence type="ECO:0000313" key="4">
    <source>
        <dbReference type="Proteomes" id="UP000664132"/>
    </source>
</evidence>
<name>A0A8H7WBY5_9HELO</name>
<dbReference type="Proteomes" id="UP000664132">
    <property type="component" value="Unassembled WGS sequence"/>
</dbReference>
<evidence type="ECO:0000256" key="1">
    <source>
        <dbReference type="SAM" id="MobiDB-lite"/>
    </source>
</evidence>
<keyword evidence="4" id="KW-1185">Reference proteome</keyword>
<sequence length="401" mass="46411">MPSSSRIWLPPGRQRNVSFEIVSNYRALLRAAGYLPDSFARKYAFERIKSRFRASRAKASKLPRENEKSRKDSQDEYTKQHLQRARRSRRLLENAGKGDMDALKKVLLAVHGREGERKRMLLKYLLQPDEEALPKDASALQDLIDKPVEANKKANIPSQKLYNFIKNQQENQPLELHKEKIRQVKPKMPKENIWGRPLPANLKESRQKKWWAVTLEKILPPIPRSEWERLRGLATGAVPLEAQPTRRTAIPTEVEELSADEKSKELLQYFQTPARPKVNGLAQLAELHRPIKHNETNGTDIRNRSIRRLYASIWSLSPTMTYDEVGKKWDIAWGGQKSRALEGVIPKPTRAEEELFEGLETIPQDLSKVKWRSSDVKRTLKEEASERGQQKDEINLQNGWI</sequence>
<dbReference type="AlphaFoldDB" id="A0A8H7WBY5"/>
<gene>
    <name evidence="3" type="ORF">IFR04_004867</name>
</gene>
<reference evidence="3" key="1">
    <citation type="submission" date="2021-02" db="EMBL/GenBank/DDBJ databases">
        <title>Genome sequence Cadophora malorum strain M34.</title>
        <authorList>
            <person name="Stefanovic E."/>
            <person name="Vu D."/>
            <person name="Scully C."/>
            <person name="Dijksterhuis J."/>
            <person name="Roader J."/>
            <person name="Houbraken J."/>
        </authorList>
    </citation>
    <scope>NUCLEOTIDE SEQUENCE</scope>
    <source>
        <strain evidence="3">M34</strain>
    </source>
</reference>
<dbReference type="InterPro" id="IPR046896">
    <property type="entry name" value="Cup1-like_N"/>
</dbReference>
<feature type="compositionally biased region" description="Basic and acidic residues" evidence="1">
    <location>
        <begin position="62"/>
        <end position="79"/>
    </location>
</feature>
<dbReference type="EMBL" id="JAFJYH010000056">
    <property type="protein sequence ID" value="KAG4422008.1"/>
    <property type="molecule type" value="Genomic_DNA"/>
</dbReference>
<accession>A0A8H7WBY5</accession>
<dbReference type="CDD" id="cd20273">
    <property type="entry name" value="Complex1_LYR_unchar"/>
    <property type="match status" value="1"/>
</dbReference>
<organism evidence="3 4">
    <name type="scientific">Cadophora malorum</name>
    <dbReference type="NCBI Taxonomy" id="108018"/>
    <lineage>
        <taxon>Eukaryota</taxon>
        <taxon>Fungi</taxon>
        <taxon>Dikarya</taxon>
        <taxon>Ascomycota</taxon>
        <taxon>Pezizomycotina</taxon>
        <taxon>Leotiomycetes</taxon>
        <taxon>Helotiales</taxon>
        <taxon>Ploettnerulaceae</taxon>
        <taxon>Cadophora</taxon>
    </lineage>
</organism>
<feature type="region of interest" description="Disordered" evidence="1">
    <location>
        <begin position="380"/>
        <end position="401"/>
    </location>
</feature>
<protein>
    <recommendedName>
        <fullName evidence="2">LYR motif-containing protein Cup1-like N-terminal domain-containing protein</fullName>
    </recommendedName>
</protein>
<evidence type="ECO:0000259" key="2">
    <source>
        <dbReference type="Pfam" id="PF20263"/>
    </source>
</evidence>